<evidence type="ECO:0000313" key="4">
    <source>
        <dbReference type="Proteomes" id="UP000320095"/>
    </source>
</evidence>
<feature type="signal peptide" evidence="2">
    <location>
        <begin position="1"/>
        <end position="17"/>
    </location>
</feature>
<accession>A0A502ECL0</accession>
<keyword evidence="1" id="KW-1133">Transmembrane helix</keyword>
<feature type="chain" id="PRO_5021417815" description="Cellulose biosynthesis cyclic di-GMP-binding regulatory protein BcsB" evidence="2">
    <location>
        <begin position="18"/>
        <end position="651"/>
    </location>
</feature>
<keyword evidence="1" id="KW-0812">Transmembrane</keyword>
<evidence type="ECO:0000313" key="3">
    <source>
        <dbReference type="EMBL" id="TPG34226.1"/>
    </source>
</evidence>
<keyword evidence="1" id="KW-0472">Membrane</keyword>
<keyword evidence="2" id="KW-0732">Signal</keyword>
<sequence>MAGVVALVALTVPCAAADPIASGVLDAPTLSLTDLGSDATLSFYGETSSASVSIPVPNGLVPATLNATLNLPFDIRYGLLTVLQDDRIISKIGLPLTDSAPVAIPLDGVRVIDNSVTLTLTLNVLAGEGFCLDQLNPVQLVGASVAYRGTEVAPTTIADFLPPILRKLTIAVPSTPSVAESDTAIQLAAALVERYRDQAPQVVLVPLADGTTTPSEPAAPMERQIVIKEGPDLGLSIIPANGVPALLISGAQDKLSNQARLLTDPSLNMAVSAKAVAGELHPSTWTPGNSTSLAELRQPALTATGLAPQIGIALDQTRFGHPTQGFRVHLLGSYTPVPAAFGAQLTASVGGEVIDTWSPDAVGAIDRWVDVPGRLVGRYTSLAVAVNTSGATGRCGEFRPITLRIGGNTVVESSVAQVPMPPGFGSLPQALMPRIQLGIKESSFADTVRAAQIVVGLQRLSVIPLSTTVTSLKQAINGDDPAILISADGWNDPSIALPVSASDRQITLAGGEQGAPPTTLNLDPGIQFGSLQTVFTGKRSVLVATSNGAPNRLDDLLRWLDEDAQRWSQLKGNALVAIAGQEPALVPGRTPAGVYGPPATAAPQAAERNGNSPLALWAAAGASVAVVAGFVALRWRSRRPKSEPSAADEQQ</sequence>
<dbReference type="AlphaFoldDB" id="A0A502ECL0"/>
<evidence type="ECO:0008006" key="5">
    <source>
        <dbReference type="Google" id="ProtNLM"/>
    </source>
</evidence>
<organism evidence="3 4">
    <name type="scientific">Mycolicibacterium hodleri</name>
    <dbReference type="NCBI Taxonomy" id="49897"/>
    <lineage>
        <taxon>Bacteria</taxon>
        <taxon>Bacillati</taxon>
        <taxon>Actinomycetota</taxon>
        <taxon>Actinomycetes</taxon>
        <taxon>Mycobacteriales</taxon>
        <taxon>Mycobacteriaceae</taxon>
        <taxon>Mycolicibacterium</taxon>
    </lineage>
</organism>
<evidence type="ECO:0000256" key="2">
    <source>
        <dbReference type="SAM" id="SignalP"/>
    </source>
</evidence>
<keyword evidence="4" id="KW-1185">Reference proteome</keyword>
<reference evidence="3 4" key="1">
    <citation type="journal article" date="2019" name="Environ. Microbiol.">
        <title>Species interactions and distinct microbial communities in high Arctic permafrost affected cryosols are associated with the CH4 and CO2 gas fluxes.</title>
        <authorList>
            <person name="Altshuler I."/>
            <person name="Hamel J."/>
            <person name="Turney S."/>
            <person name="Magnuson E."/>
            <person name="Levesque R."/>
            <person name="Greer C."/>
            <person name="Whyte L.G."/>
        </authorList>
    </citation>
    <scope>NUCLEOTIDE SEQUENCE [LARGE SCALE GENOMIC DNA]</scope>
    <source>
        <strain evidence="3 4">S5.20</strain>
    </source>
</reference>
<name>A0A502ECL0_9MYCO</name>
<proteinExistence type="predicted"/>
<gene>
    <name evidence="3" type="ORF">EAH80_11550</name>
</gene>
<evidence type="ECO:0000256" key="1">
    <source>
        <dbReference type="SAM" id="Phobius"/>
    </source>
</evidence>
<feature type="transmembrane region" description="Helical" evidence="1">
    <location>
        <begin position="614"/>
        <end position="633"/>
    </location>
</feature>
<protein>
    <recommendedName>
        <fullName evidence="5">Cellulose biosynthesis cyclic di-GMP-binding regulatory protein BcsB</fullName>
    </recommendedName>
</protein>
<dbReference type="EMBL" id="RCZG01000004">
    <property type="protein sequence ID" value="TPG34226.1"/>
    <property type="molecule type" value="Genomic_DNA"/>
</dbReference>
<comment type="caution">
    <text evidence="3">The sequence shown here is derived from an EMBL/GenBank/DDBJ whole genome shotgun (WGS) entry which is preliminary data.</text>
</comment>
<dbReference type="Proteomes" id="UP000320095">
    <property type="component" value="Unassembled WGS sequence"/>
</dbReference>